<reference evidence="4" key="1">
    <citation type="submission" date="2025-08" db="UniProtKB">
        <authorList>
            <consortium name="RefSeq"/>
        </authorList>
    </citation>
    <scope>IDENTIFICATION</scope>
    <source>
        <tissue evidence="4">Seedling</tissue>
    </source>
</reference>
<keyword evidence="2" id="KW-1133">Transmembrane helix</keyword>
<name>A0ABM3I895_ZIZJJ</name>
<dbReference type="Pfam" id="PF04749">
    <property type="entry name" value="PLAC8"/>
    <property type="match status" value="1"/>
</dbReference>
<dbReference type="PANTHER" id="PTHR15907">
    <property type="entry name" value="DUF614 FAMILY PROTEIN-RELATED"/>
    <property type="match status" value="1"/>
</dbReference>
<evidence type="ECO:0000256" key="1">
    <source>
        <dbReference type="SAM" id="MobiDB-lite"/>
    </source>
</evidence>
<feature type="transmembrane region" description="Helical" evidence="2">
    <location>
        <begin position="249"/>
        <end position="268"/>
    </location>
</feature>
<organism evidence="3 4">
    <name type="scientific">Ziziphus jujuba</name>
    <name type="common">Chinese jujube</name>
    <name type="synonym">Ziziphus sativa</name>
    <dbReference type="NCBI Taxonomy" id="326968"/>
    <lineage>
        <taxon>Eukaryota</taxon>
        <taxon>Viridiplantae</taxon>
        <taxon>Streptophyta</taxon>
        <taxon>Embryophyta</taxon>
        <taxon>Tracheophyta</taxon>
        <taxon>Spermatophyta</taxon>
        <taxon>Magnoliopsida</taxon>
        <taxon>eudicotyledons</taxon>
        <taxon>Gunneridae</taxon>
        <taxon>Pentapetalae</taxon>
        <taxon>rosids</taxon>
        <taxon>fabids</taxon>
        <taxon>Rosales</taxon>
        <taxon>Rhamnaceae</taxon>
        <taxon>Paliureae</taxon>
        <taxon>Ziziphus</taxon>
    </lineage>
</organism>
<dbReference type="Proteomes" id="UP001652623">
    <property type="component" value="Chromosome 2"/>
</dbReference>
<dbReference type="InterPro" id="IPR006461">
    <property type="entry name" value="PLAC_motif_containing"/>
</dbReference>
<sequence length="341" mass="37956">MGHFKPEPSSFEPNQPEVQPEHNLHGANNGYVPSANQNDQHQPHTLNIPESGSQPQQFSHPPHQELSPGHKPAQQHPVNHHQYPNYHTQPAPNPHTDFMYPNRIHQPVHYPTHSPPPPHRNQAYPTHEAHHPPPPPPPPPQYHNYGAQNVSPAYVPSHARPPAAYDQNAHVHNPQFYPHNNGGQAGYAAQGIPVPVQNHVPTEKWSSELFDCMDDPVNAVITACFPCITFGQIAEIVDNGSTPCGTSGLLYGLIAFLIGVPCIMSCTYRTKLRSRYGLLETPAPDWVTHFICECCALCQEYRELKHRGLDPSIGWQANMALAQGQQQQAYTVPPINQRMTA</sequence>
<keyword evidence="2" id="KW-0812">Transmembrane</keyword>
<evidence type="ECO:0000256" key="2">
    <source>
        <dbReference type="SAM" id="Phobius"/>
    </source>
</evidence>
<keyword evidence="3" id="KW-1185">Reference proteome</keyword>
<feature type="compositionally biased region" description="Pro residues" evidence="1">
    <location>
        <begin position="132"/>
        <end position="141"/>
    </location>
</feature>
<protein>
    <submittedName>
        <fullName evidence="4">Protein PLANT CADMIUM RESISTANCE 4</fullName>
    </submittedName>
</protein>
<evidence type="ECO:0000313" key="3">
    <source>
        <dbReference type="Proteomes" id="UP001652623"/>
    </source>
</evidence>
<accession>A0ABM3I895</accession>
<gene>
    <name evidence="4" type="primary">LOC125422636</name>
</gene>
<feature type="compositionally biased region" description="Polar residues" evidence="1">
    <location>
        <begin position="34"/>
        <end position="52"/>
    </location>
</feature>
<dbReference type="NCBIfam" id="TIGR01571">
    <property type="entry name" value="A_thal_Cys_rich"/>
    <property type="match status" value="1"/>
</dbReference>
<dbReference type="RefSeq" id="XP_048323057.2">
    <property type="nucleotide sequence ID" value="XM_048467100.2"/>
</dbReference>
<evidence type="ECO:0000313" key="4">
    <source>
        <dbReference type="RefSeq" id="XP_048323057.2"/>
    </source>
</evidence>
<keyword evidence="2" id="KW-0472">Membrane</keyword>
<dbReference type="GeneID" id="125422636"/>
<feature type="region of interest" description="Disordered" evidence="1">
    <location>
        <begin position="1"/>
        <end position="165"/>
    </location>
</feature>
<proteinExistence type="predicted"/>